<dbReference type="InterPro" id="IPR001296">
    <property type="entry name" value="Glyco_trans_1"/>
</dbReference>
<proteinExistence type="inferred from homology"/>
<keyword evidence="3" id="KW-0808">Transferase</keyword>
<evidence type="ECO:0000313" key="6">
    <source>
        <dbReference type="EMBL" id="MBU3077602.1"/>
    </source>
</evidence>
<sequence length="371" mass="39908">MRIAYVINSVEGGGAAAPVPAIARVLQQNGAEVLILALTGRNRRGLPPMEAAGLDVRVRPDGESDHRAALQWLTEQASGWKADLVWTSLTRATLLGQIAGRRLGLPVVSWQHNAWLRPANRLLLRLRQRHSALWVADSECVAALTRQRLGIADERLVTWPLFAADEAVPPARRWRPGETVRIGSLGRLHPAKGYDVLIEALAILRTHRFRPAASFELLIAGDGAERERLAAAIDNAGLDTVRLVGFQPDPRAFLAGLHLYVQPSRREGLCIAVHEAMEAGLPVIGAAVGEMPWTIRPRETGLVVAPGDAEGLAFALAECLSMPEALAEMGAAARVRVLEKFGRHHFEAVGAAIMRRLAAATSAAGPRSAAA</sequence>
<accession>A0ABS6BJ13</accession>
<evidence type="ECO:0000259" key="4">
    <source>
        <dbReference type="Pfam" id="PF00534"/>
    </source>
</evidence>
<comment type="similarity">
    <text evidence="1">Belongs to the glycosyltransferase group 1 family. Glycosyltransferase 4 subfamily.</text>
</comment>
<dbReference type="Proteomes" id="UP000776276">
    <property type="component" value="Unassembled WGS sequence"/>
</dbReference>
<dbReference type="CDD" id="cd03801">
    <property type="entry name" value="GT4_PimA-like"/>
    <property type="match status" value="1"/>
</dbReference>
<dbReference type="InterPro" id="IPR028098">
    <property type="entry name" value="Glyco_trans_4-like_N"/>
</dbReference>
<evidence type="ECO:0000256" key="2">
    <source>
        <dbReference type="ARBA" id="ARBA00022676"/>
    </source>
</evidence>
<gene>
    <name evidence="6" type="ORF">KOF26_06940</name>
</gene>
<comment type="caution">
    <text evidence="6">The sequence shown here is derived from an EMBL/GenBank/DDBJ whole genome shotgun (WGS) entry which is preliminary data.</text>
</comment>
<dbReference type="PANTHER" id="PTHR12526:SF640">
    <property type="entry name" value="COLANIC ACID BIOSYNTHESIS GLYCOSYLTRANSFERASE WCAL-RELATED"/>
    <property type="match status" value="1"/>
</dbReference>
<protein>
    <submittedName>
        <fullName evidence="6">Glycosyltransferase family 4 protein</fullName>
    </submittedName>
</protein>
<feature type="domain" description="Glycosyltransferase subfamily 4-like N-terminal" evidence="5">
    <location>
        <begin position="13"/>
        <end position="160"/>
    </location>
</feature>
<evidence type="ECO:0000313" key="7">
    <source>
        <dbReference type="Proteomes" id="UP000776276"/>
    </source>
</evidence>
<dbReference type="PANTHER" id="PTHR12526">
    <property type="entry name" value="GLYCOSYLTRANSFERASE"/>
    <property type="match status" value="1"/>
</dbReference>
<evidence type="ECO:0000256" key="3">
    <source>
        <dbReference type="ARBA" id="ARBA00022679"/>
    </source>
</evidence>
<dbReference type="EMBL" id="JAHKRT010000003">
    <property type="protein sequence ID" value="MBU3077602.1"/>
    <property type="molecule type" value="Genomic_DNA"/>
</dbReference>
<reference evidence="6 7" key="1">
    <citation type="submission" date="2021-06" db="EMBL/GenBank/DDBJ databases">
        <title>Sphingomonas sp. XMGL2, whole genome shotgun sequencing project.</title>
        <authorList>
            <person name="Zhao G."/>
            <person name="Shen L."/>
        </authorList>
    </citation>
    <scope>NUCLEOTIDE SEQUENCE [LARGE SCALE GENOMIC DNA]</scope>
    <source>
        <strain evidence="6 7">XMGL2</strain>
    </source>
</reference>
<keyword evidence="7" id="KW-1185">Reference proteome</keyword>
<organism evidence="6 7">
    <name type="scientific">Sphingomonas quercus</name>
    <dbReference type="NCBI Taxonomy" id="2842451"/>
    <lineage>
        <taxon>Bacteria</taxon>
        <taxon>Pseudomonadati</taxon>
        <taxon>Pseudomonadota</taxon>
        <taxon>Alphaproteobacteria</taxon>
        <taxon>Sphingomonadales</taxon>
        <taxon>Sphingomonadaceae</taxon>
        <taxon>Sphingomonas</taxon>
    </lineage>
</organism>
<name>A0ABS6BJ13_9SPHN</name>
<feature type="domain" description="Glycosyl transferase family 1" evidence="4">
    <location>
        <begin position="179"/>
        <end position="334"/>
    </location>
</feature>
<keyword evidence="2" id="KW-0328">Glycosyltransferase</keyword>
<evidence type="ECO:0000256" key="1">
    <source>
        <dbReference type="ARBA" id="ARBA00009481"/>
    </source>
</evidence>
<dbReference type="Pfam" id="PF13439">
    <property type="entry name" value="Glyco_transf_4"/>
    <property type="match status" value="1"/>
</dbReference>
<dbReference type="Pfam" id="PF00534">
    <property type="entry name" value="Glycos_transf_1"/>
    <property type="match status" value="1"/>
</dbReference>
<evidence type="ECO:0000259" key="5">
    <source>
        <dbReference type="Pfam" id="PF13439"/>
    </source>
</evidence>